<keyword evidence="7" id="KW-1185">Reference proteome</keyword>
<keyword evidence="4" id="KW-0804">Transcription</keyword>
<dbReference type="Gene3D" id="1.10.10.10">
    <property type="entry name" value="Winged helix-like DNA-binding domain superfamily/Winged helix DNA-binding domain"/>
    <property type="match status" value="1"/>
</dbReference>
<evidence type="ECO:0000256" key="2">
    <source>
        <dbReference type="ARBA" id="ARBA00023015"/>
    </source>
</evidence>
<dbReference type="PROSITE" id="PS50931">
    <property type="entry name" value="HTH_LYSR"/>
    <property type="match status" value="1"/>
</dbReference>
<dbReference type="InterPro" id="IPR036390">
    <property type="entry name" value="WH_DNA-bd_sf"/>
</dbReference>
<protein>
    <submittedName>
        <fullName evidence="6">LysR family transcriptional regulator</fullName>
    </submittedName>
</protein>
<proteinExistence type="inferred from homology"/>
<accession>A0AAE9Z9L7</accession>
<evidence type="ECO:0000313" key="6">
    <source>
        <dbReference type="EMBL" id="WDE08539.1"/>
    </source>
</evidence>
<evidence type="ECO:0000256" key="1">
    <source>
        <dbReference type="ARBA" id="ARBA00009437"/>
    </source>
</evidence>
<dbReference type="InterPro" id="IPR005119">
    <property type="entry name" value="LysR_subst-bd"/>
</dbReference>
<dbReference type="Pfam" id="PF00126">
    <property type="entry name" value="HTH_1"/>
    <property type="match status" value="1"/>
</dbReference>
<dbReference type="PANTHER" id="PTHR30537">
    <property type="entry name" value="HTH-TYPE TRANSCRIPTIONAL REGULATOR"/>
    <property type="match status" value="1"/>
</dbReference>
<dbReference type="GO" id="GO:0006351">
    <property type="term" value="P:DNA-templated transcription"/>
    <property type="evidence" value="ECO:0007669"/>
    <property type="project" value="TreeGrafter"/>
</dbReference>
<dbReference type="InterPro" id="IPR000847">
    <property type="entry name" value="LysR_HTH_N"/>
</dbReference>
<evidence type="ECO:0000256" key="4">
    <source>
        <dbReference type="ARBA" id="ARBA00023163"/>
    </source>
</evidence>
<dbReference type="AlphaFoldDB" id="A0AAE9Z9L7"/>
<feature type="domain" description="HTH lysR-type" evidence="5">
    <location>
        <begin position="6"/>
        <end position="63"/>
    </location>
</feature>
<comment type="similarity">
    <text evidence="1">Belongs to the LysR transcriptional regulatory family.</text>
</comment>
<dbReference type="PANTHER" id="PTHR30537:SF74">
    <property type="entry name" value="HTH-TYPE TRANSCRIPTIONAL REGULATOR TRPI"/>
    <property type="match status" value="1"/>
</dbReference>
<sequence>MQRRPPPIQWVPYFEAVARHLSIKQAGEELGLSASAVSQKIKEMEAYMDCNLFAREKGRLSLTDTGRDYYFTALDIVSRHFSGYKRLIGEPHKDQSENVSITTLPFIANSILTPLAEEYQNTYLRYPINFHSSHRLVDLNNEEFDIAIRYGAGQWPGSNWIQIASGKLALVCSPDYMKTNPIKEIHDLYGKTFLNAIPQKNKILTDSFPELKPFVQEKTIIFDLMSEAIQASTMGHGLTFAPVIMIIDQLKSGKLLTPLGCFQPKGIHFWAGISNNSQHKKHVTWALSWIKSVMEQRERY</sequence>
<reference evidence="6 7" key="1">
    <citation type="journal article" date="2015" name="Genome Announc.">
        <title>Draft Genome Sequences of Marine Isolates of Thalassomonas viridans and Thalassomonas actiniarum.</title>
        <authorList>
            <person name="Olonade I."/>
            <person name="van Zyl L.J."/>
            <person name="Trindade M."/>
        </authorList>
    </citation>
    <scope>NUCLEOTIDE SEQUENCE [LARGE SCALE GENOMIC DNA]</scope>
    <source>
        <strain evidence="6 7">XOM25</strain>
    </source>
</reference>
<dbReference type="KEGG" id="tvd:SG34_031955"/>
<dbReference type="SUPFAM" id="SSF46785">
    <property type="entry name" value="Winged helix' DNA-binding domain"/>
    <property type="match status" value="1"/>
</dbReference>
<dbReference type="Gene3D" id="3.40.190.290">
    <property type="match status" value="1"/>
</dbReference>
<name>A0AAE9Z9L7_9GAMM</name>
<dbReference type="GO" id="GO:0043565">
    <property type="term" value="F:sequence-specific DNA binding"/>
    <property type="evidence" value="ECO:0007669"/>
    <property type="project" value="TreeGrafter"/>
</dbReference>
<dbReference type="Pfam" id="PF03466">
    <property type="entry name" value="LysR_substrate"/>
    <property type="match status" value="1"/>
</dbReference>
<organism evidence="6 7">
    <name type="scientific">Thalassomonas viridans</name>
    <dbReference type="NCBI Taxonomy" id="137584"/>
    <lineage>
        <taxon>Bacteria</taxon>
        <taxon>Pseudomonadati</taxon>
        <taxon>Pseudomonadota</taxon>
        <taxon>Gammaproteobacteria</taxon>
        <taxon>Alteromonadales</taxon>
        <taxon>Colwelliaceae</taxon>
        <taxon>Thalassomonas</taxon>
    </lineage>
</organism>
<evidence type="ECO:0000313" key="7">
    <source>
        <dbReference type="Proteomes" id="UP000032352"/>
    </source>
</evidence>
<dbReference type="Proteomes" id="UP000032352">
    <property type="component" value="Chromosome pTvir"/>
</dbReference>
<gene>
    <name evidence="6" type="ORF">SG34_031955</name>
</gene>
<dbReference type="SUPFAM" id="SSF53850">
    <property type="entry name" value="Periplasmic binding protein-like II"/>
    <property type="match status" value="1"/>
</dbReference>
<dbReference type="InterPro" id="IPR058163">
    <property type="entry name" value="LysR-type_TF_proteobact-type"/>
</dbReference>
<dbReference type="GO" id="GO:0003700">
    <property type="term" value="F:DNA-binding transcription factor activity"/>
    <property type="evidence" value="ECO:0007669"/>
    <property type="project" value="InterPro"/>
</dbReference>
<reference evidence="6 7" key="2">
    <citation type="journal article" date="2022" name="Mar. Drugs">
        <title>Bioassay-Guided Fractionation Leads to the Detection of Cholic Acid Generated by the Rare Thalassomonas sp.</title>
        <authorList>
            <person name="Pheiffer F."/>
            <person name="Schneider Y.K."/>
            <person name="Hansen E.H."/>
            <person name="Andersen J.H."/>
            <person name="Isaksson J."/>
            <person name="Busche T."/>
            <person name="R C."/>
            <person name="Kalinowski J."/>
            <person name="Zyl L.V."/>
            <person name="Trindade M."/>
        </authorList>
    </citation>
    <scope>NUCLEOTIDE SEQUENCE [LARGE SCALE GENOMIC DNA]</scope>
    <source>
        <strain evidence="6 7">XOM25</strain>
    </source>
</reference>
<evidence type="ECO:0000259" key="5">
    <source>
        <dbReference type="PROSITE" id="PS50931"/>
    </source>
</evidence>
<dbReference type="RefSeq" id="WP_044839056.1">
    <property type="nucleotide sequence ID" value="NZ_CP059734.1"/>
</dbReference>
<dbReference type="InterPro" id="IPR036388">
    <property type="entry name" value="WH-like_DNA-bd_sf"/>
</dbReference>
<keyword evidence="2" id="KW-0805">Transcription regulation</keyword>
<dbReference type="EMBL" id="CP059734">
    <property type="protein sequence ID" value="WDE08539.1"/>
    <property type="molecule type" value="Genomic_DNA"/>
</dbReference>
<keyword evidence="3" id="KW-0238">DNA-binding</keyword>
<evidence type="ECO:0000256" key="3">
    <source>
        <dbReference type="ARBA" id="ARBA00023125"/>
    </source>
</evidence>